<dbReference type="SFLD" id="SFLDF00562">
    <property type="entry name" value="HemN-like__clustered_with_heat"/>
    <property type="match status" value="1"/>
</dbReference>
<dbReference type="Gene3D" id="3.20.20.70">
    <property type="entry name" value="Aldolase class I"/>
    <property type="match status" value="1"/>
</dbReference>
<dbReference type="SFLD" id="SFLDS00029">
    <property type="entry name" value="Radical_SAM"/>
    <property type="match status" value="1"/>
</dbReference>
<dbReference type="InterPro" id="IPR004559">
    <property type="entry name" value="HemW-like"/>
</dbReference>
<evidence type="ECO:0000256" key="7">
    <source>
        <dbReference type="ARBA" id="ARBA00023004"/>
    </source>
</evidence>
<dbReference type="CDD" id="cd01335">
    <property type="entry name" value="Radical_SAM"/>
    <property type="match status" value="1"/>
</dbReference>
<evidence type="ECO:0000259" key="11">
    <source>
        <dbReference type="PROSITE" id="PS51918"/>
    </source>
</evidence>
<evidence type="ECO:0000313" key="13">
    <source>
        <dbReference type="Proteomes" id="UP001575105"/>
    </source>
</evidence>
<keyword evidence="10" id="KW-0004">4Fe-4S</keyword>
<comment type="subcellular location">
    <subcellularLocation>
        <location evidence="10">Cytoplasm</location>
    </subcellularLocation>
</comment>
<dbReference type="PANTHER" id="PTHR13932:SF5">
    <property type="entry name" value="RADICAL S-ADENOSYL METHIONINE DOMAIN-CONTAINING PROTEIN 1, MITOCHONDRIAL"/>
    <property type="match status" value="1"/>
</dbReference>
<dbReference type="InterPro" id="IPR010723">
    <property type="entry name" value="HemN_C"/>
</dbReference>
<keyword evidence="9 10" id="KW-0143">Chaperone</keyword>
<proteinExistence type="inferred from homology"/>
<dbReference type="InterPro" id="IPR006638">
    <property type="entry name" value="Elp3/MiaA/NifB-like_rSAM"/>
</dbReference>
<evidence type="ECO:0000256" key="3">
    <source>
        <dbReference type="ARBA" id="ARBA00017228"/>
    </source>
</evidence>
<evidence type="ECO:0000256" key="9">
    <source>
        <dbReference type="ARBA" id="ARBA00023186"/>
    </source>
</evidence>
<evidence type="ECO:0000256" key="8">
    <source>
        <dbReference type="ARBA" id="ARBA00023014"/>
    </source>
</evidence>
<keyword evidence="8 10" id="KW-0411">Iron-sulfur</keyword>
<keyword evidence="4 10" id="KW-0349">Heme</keyword>
<evidence type="ECO:0000313" key="12">
    <source>
        <dbReference type="EMBL" id="MFA9479175.1"/>
    </source>
</evidence>
<feature type="domain" description="Radical SAM core" evidence="11">
    <location>
        <begin position="1"/>
        <end position="230"/>
    </location>
</feature>
<dbReference type="SFLD" id="SFLDF00288">
    <property type="entry name" value="HemN-like__clustered_with_nucl"/>
    <property type="match status" value="1"/>
</dbReference>
<evidence type="ECO:0000256" key="2">
    <source>
        <dbReference type="ARBA" id="ARBA00006100"/>
    </source>
</evidence>
<sequence length="369" mass="41283">MHVPFCFHKCHYCDFYSIVDQPVGPTDRQARFTDALIAELTHQAEAYNLRPRTIFVGGGTPTLLRPELWRQLLAAMQGLGMLDEVAEFTIEANPETVTAELMSELTAGGVNRISMGAQSFQPRLLKALERWHDPASVGRAAERVQAAGIDNFNLDLIFAIPGQTLDELDADLDAAMAMGPTHLSCYSLIFEPHTPLTKKMQLGLVKPMDEETERAMYERVLERLSAAGFEHYEVSNWARPTRRCEHNLIYWANGDWLGIGPSAASHVAGRRWKNQPHLGKYLAESPRPPVVDEECLPEAQRVGEQLMLGLRLSEGVTLDWLAATLPSDDARWQRIEEHVGHGLLERTSTHLRLTRDGLFVADTLIGTLL</sequence>
<dbReference type="Pfam" id="PF04055">
    <property type="entry name" value="Radical_SAM"/>
    <property type="match status" value="1"/>
</dbReference>
<keyword evidence="7 10" id="KW-0408">Iron</keyword>
<dbReference type="SUPFAM" id="SSF102114">
    <property type="entry name" value="Radical SAM enzymes"/>
    <property type="match status" value="1"/>
</dbReference>
<evidence type="ECO:0000256" key="6">
    <source>
        <dbReference type="ARBA" id="ARBA00022723"/>
    </source>
</evidence>
<dbReference type="RefSeq" id="WP_425346102.1">
    <property type="nucleotide sequence ID" value="NZ_JBGUBD010000007.1"/>
</dbReference>
<comment type="function">
    <text evidence="10">Probably acts as a heme chaperone, transferring heme to an unknown acceptor. Binds one molecule of heme per monomer, possibly covalently. Binds 1 [4Fe-4S] cluster. The cluster is coordinated with 3 cysteines and an exchangeable S-adenosyl-L-methionine.</text>
</comment>
<dbReference type="SFLD" id="SFLDG01065">
    <property type="entry name" value="anaerobic_coproporphyrinogen-I"/>
    <property type="match status" value="1"/>
</dbReference>
<organism evidence="12 13">
    <name type="scientific">Natronomicrosphaera hydrolytica</name>
    <dbReference type="NCBI Taxonomy" id="3242702"/>
    <lineage>
        <taxon>Bacteria</taxon>
        <taxon>Pseudomonadati</taxon>
        <taxon>Planctomycetota</taxon>
        <taxon>Phycisphaerae</taxon>
        <taxon>Phycisphaerales</taxon>
        <taxon>Phycisphaeraceae</taxon>
        <taxon>Natronomicrosphaera</taxon>
    </lineage>
</organism>
<evidence type="ECO:0000256" key="4">
    <source>
        <dbReference type="ARBA" id="ARBA00022617"/>
    </source>
</evidence>
<reference evidence="12 13" key="1">
    <citation type="submission" date="2024-08" db="EMBL/GenBank/DDBJ databases">
        <title>Whole-genome sequencing of halo(alkali)philic microorganisms from hypersaline lakes.</title>
        <authorList>
            <person name="Sorokin D.Y."/>
            <person name="Merkel A.Y."/>
            <person name="Messina E."/>
            <person name="Yakimov M."/>
        </authorList>
    </citation>
    <scope>NUCLEOTIDE SEQUENCE [LARGE SCALE GENOMIC DNA]</scope>
    <source>
        <strain evidence="12 13">AB-hyl4</strain>
    </source>
</reference>
<comment type="cofactor">
    <cofactor evidence="1">
        <name>[4Fe-4S] cluster</name>
        <dbReference type="ChEBI" id="CHEBI:49883"/>
    </cofactor>
</comment>
<dbReference type="EMBL" id="JBGUBD010000007">
    <property type="protein sequence ID" value="MFA9479175.1"/>
    <property type="molecule type" value="Genomic_DNA"/>
</dbReference>
<evidence type="ECO:0000256" key="10">
    <source>
        <dbReference type="RuleBase" id="RU364116"/>
    </source>
</evidence>
<name>A0ABV4U6E7_9BACT</name>
<dbReference type="InterPro" id="IPR007197">
    <property type="entry name" value="rSAM"/>
</dbReference>
<dbReference type="SMART" id="SM00729">
    <property type="entry name" value="Elp3"/>
    <property type="match status" value="1"/>
</dbReference>
<dbReference type="SFLD" id="SFLDG01082">
    <property type="entry name" value="B12-binding_domain_containing"/>
    <property type="match status" value="1"/>
</dbReference>
<keyword evidence="13" id="KW-1185">Reference proteome</keyword>
<dbReference type="InterPro" id="IPR013785">
    <property type="entry name" value="Aldolase_TIM"/>
</dbReference>
<dbReference type="InterPro" id="IPR034505">
    <property type="entry name" value="Coproporphyrinogen-III_oxidase"/>
</dbReference>
<comment type="caution">
    <text evidence="12">The sequence shown here is derived from an EMBL/GenBank/DDBJ whole genome shotgun (WGS) entry which is preliminary data.</text>
</comment>
<accession>A0ABV4U6E7</accession>
<gene>
    <name evidence="12" type="primary">hemW</name>
    <name evidence="12" type="ORF">ACERK3_12860</name>
</gene>
<dbReference type="InterPro" id="IPR058240">
    <property type="entry name" value="rSAM_sf"/>
</dbReference>
<protein>
    <recommendedName>
        <fullName evidence="3 10">Heme chaperone HemW</fullName>
    </recommendedName>
</protein>
<evidence type="ECO:0000256" key="5">
    <source>
        <dbReference type="ARBA" id="ARBA00022691"/>
    </source>
</evidence>
<dbReference type="Proteomes" id="UP001575105">
    <property type="component" value="Unassembled WGS sequence"/>
</dbReference>
<keyword evidence="10" id="KW-0963">Cytoplasm</keyword>
<dbReference type="Pfam" id="PF06969">
    <property type="entry name" value="HemN_C"/>
    <property type="match status" value="1"/>
</dbReference>
<comment type="similarity">
    <text evidence="2">Belongs to the anaerobic coproporphyrinogen-III oxidase family. HemW subfamily.</text>
</comment>
<dbReference type="PROSITE" id="PS51918">
    <property type="entry name" value="RADICAL_SAM"/>
    <property type="match status" value="1"/>
</dbReference>
<keyword evidence="6 10" id="KW-0479">Metal-binding</keyword>
<evidence type="ECO:0000256" key="1">
    <source>
        <dbReference type="ARBA" id="ARBA00001966"/>
    </source>
</evidence>
<dbReference type="NCBIfam" id="TIGR00539">
    <property type="entry name" value="hemN_rel"/>
    <property type="match status" value="1"/>
</dbReference>
<keyword evidence="5 10" id="KW-0949">S-adenosyl-L-methionine</keyword>
<dbReference type="PANTHER" id="PTHR13932">
    <property type="entry name" value="COPROPORPHYRINIGEN III OXIDASE"/>
    <property type="match status" value="1"/>
</dbReference>